<dbReference type="PATRIC" id="fig|1496.842.peg.3106"/>
<evidence type="ECO:0000259" key="2">
    <source>
        <dbReference type="PROSITE" id="PS50937"/>
    </source>
</evidence>
<dbReference type="SUPFAM" id="SSF46955">
    <property type="entry name" value="Putative DNA-binding domain"/>
    <property type="match status" value="1"/>
</dbReference>
<proteinExistence type="predicted"/>
<reference evidence="4" key="2">
    <citation type="submission" date="2013-11" db="EMBL/GenBank/DDBJ databases">
        <title>Evolutionary History of the Clostridium difficile Pathogenicity Locus.</title>
        <authorList>
            <person name="Dingle K.E."/>
            <person name="Elliott B."/>
            <person name="Robinson E."/>
            <person name="Griffiths D."/>
            <person name="Eyre D.W."/>
            <person name="Stoesser N."/>
            <person name="Vaughan A."/>
            <person name="Golubchik T."/>
            <person name="Fawley W.N."/>
            <person name="Wilcox M.H."/>
            <person name="Peto T.E."/>
            <person name="Walker A.S."/>
            <person name="Riley T.V."/>
            <person name="Crook D.W."/>
            <person name="Didelot X."/>
        </authorList>
    </citation>
    <scope>NUCLEOTIDE SEQUENCE</scope>
    <source>
        <strain evidence="4">Ox1485</strain>
    </source>
</reference>
<organism evidence="4">
    <name type="scientific">Clostridioides difficile</name>
    <name type="common">Peptoclostridium difficile</name>
    <dbReference type="NCBI Taxonomy" id="1496"/>
    <lineage>
        <taxon>Bacteria</taxon>
        <taxon>Bacillati</taxon>
        <taxon>Bacillota</taxon>
        <taxon>Clostridia</taxon>
        <taxon>Peptostreptococcales</taxon>
        <taxon>Peptostreptococcaceae</taxon>
        <taxon>Clostridioides</taxon>
    </lineage>
</organism>
<dbReference type="PROSITE" id="PS50937">
    <property type="entry name" value="HTH_MERR_2"/>
    <property type="match status" value="1"/>
</dbReference>
<dbReference type="Gene3D" id="1.10.1660.10">
    <property type="match status" value="1"/>
</dbReference>
<dbReference type="PANTHER" id="PTHR30204:SF98">
    <property type="entry name" value="HTH-TYPE TRANSCRIPTIONAL REGULATOR ADHR"/>
    <property type="match status" value="1"/>
</dbReference>
<dbReference type="PANTHER" id="PTHR30204">
    <property type="entry name" value="REDOX-CYCLING DRUG-SENSING TRANSCRIPTIONAL ACTIVATOR SOXR"/>
    <property type="match status" value="1"/>
</dbReference>
<dbReference type="InterPro" id="IPR000551">
    <property type="entry name" value="MerR-type_HTH_dom"/>
</dbReference>
<keyword evidence="1" id="KW-0238">DNA-binding</keyword>
<dbReference type="InterPro" id="IPR009061">
    <property type="entry name" value="DNA-bd_dom_put_sf"/>
</dbReference>
<gene>
    <name evidence="4" type="primary">merR</name>
</gene>
<dbReference type="Pfam" id="PF13411">
    <property type="entry name" value="MerR_1"/>
    <property type="match status" value="1"/>
</dbReference>
<reference evidence="3" key="3">
    <citation type="submission" date="2015-03" db="EMBL/GenBank/DDBJ databases">
        <authorList>
            <person name="Murphy D."/>
        </authorList>
    </citation>
    <scope>NUCLEOTIDE SEQUENCE</scope>
    <source>
        <strain evidence="3">ZJCDC-1</strain>
    </source>
</reference>
<dbReference type="CDD" id="cd01109">
    <property type="entry name" value="HTH_YyaN"/>
    <property type="match status" value="1"/>
</dbReference>
<dbReference type="AlphaFoldDB" id="V5ZFB0"/>
<dbReference type="InterPro" id="IPR047057">
    <property type="entry name" value="MerR_fam"/>
</dbReference>
<dbReference type="GO" id="GO:0003677">
    <property type="term" value="F:DNA binding"/>
    <property type="evidence" value="ECO:0007669"/>
    <property type="project" value="UniProtKB-KW"/>
</dbReference>
<dbReference type="GO" id="GO:0003700">
    <property type="term" value="F:DNA-binding transcription factor activity"/>
    <property type="evidence" value="ECO:0007669"/>
    <property type="project" value="InterPro"/>
</dbReference>
<evidence type="ECO:0000256" key="1">
    <source>
        <dbReference type="ARBA" id="ARBA00023125"/>
    </source>
</evidence>
<protein>
    <submittedName>
        <fullName evidence="4">Putative transcription regulator</fullName>
    </submittedName>
    <submittedName>
        <fullName evidence="3">Transcriptional regulator MerR family</fullName>
    </submittedName>
</protein>
<reference evidence="4" key="1">
    <citation type="submission" date="2013-04" db="EMBL/GenBank/DDBJ databases">
        <authorList>
            <person name="Dingle K."/>
        </authorList>
    </citation>
    <scope>NUCLEOTIDE SEQUENCE</scope>
    <source>
        <strain evidence="4">Ox1485</strain>
    </source>
</reference>
<sequence length="135" mass="15846">MYSMKEVCDLTGMKYETLKYYCNEGLVPNVKRSENNYRVFDDRDVAWIESLSCLKRCGMGIAEMKEYVDLCLEGKSSIPKRKNILDKKKELLEEKLQEVQECIDYINSKQQFYDDVLSGKIKYKSNLIIVNEEEA</sequence>
<evidence type="ECO:0000313" key="4">
    <source>
        <dbReference type="EMBL" id="CDF47247.1"/>
    </source>
</evidence>
<dbReference type="EMBL" id="HG002394">
    <property type="protein sequence ID" value="CDF47247.1"/>
    <property type="molecule type" value="Genomic_DNA"/>
</dbReference>
<feature type="domain" description="HTH merR-type" evidence="2">
    <location>
        <begin position="1"/>
        <end position="70"/>
    </location>
</feature>
<name>V5ZFB0_CLODI</name>
<dbReference type="SMART" id="SM00422">
    <property type="entry name" value="HTH_MERR"/>
    <property type="match status" value="1"/>
</dbReference>
<evidence type="ECO:0000313" key="3">
    <source>
        <dbReference type="EMBL" id="ALD14627.1"/>
    </source>
</evidence>
<accession>V5ZFB0</accession>
<dbReference type="EMBL" id="KP981374">
    <property type="protein sequence ID" value="ALD14627.1"/>
    <property type="molecule type" value="Genomic_DNA"/>
</dbReference>
<dbReference type="RefSeq" id="WP_032547139.1">
    <property type="nucleotide sequence ID" value="NZ_BIOK01000041.1"/>
</dbReference>